<reference evidence="1 2" key="1">
    <citation type="journal article" date="2016" name="Nat. Commun.">
        <title>Thousands of microbial genomes shed light on interconnected biogeochemical processes in an aquifer system.</title>
        <authorList>
            <person name="Anantharaman K."/>
            <person name="Brown C.T."/>
            <person name="Hug L.A."/>
            <person name="Sharon I."/>
            <person name="Castelle C.J."/>
            <person name="Probst A.J."/>
            <person name="Thomas B.C."/>
            <person name="Singh A."/>
            <person name="Wilkins M.J."/>
            <person name="Karaoz U."/>
            <person name="Brodie E.L."/>
            <person name="Williams K.H."/>
            <person name="Hubbard S.S."/>
            <person name="Banfield J.F."/>
        </authorList>
    </citation>
    <scope>NUCLEOTIDE SEQUENCE [LARGE SCALE GENOMIC DNA]</scope>
</reference>
<sequence length="80" mass="8964">MKQGASLLMAEANAKVLAQAGFNVQVRNGDGNFTLATLGLGNQFLLREKLIQMESIVDDNSLFNNEHESFKEAWEFFRAK</sequence>
<gene>
    <name evidence="1" type="ORF">A2358_01275</name>
</gene>
<name>A0A1G2IY84_9BACT</name>
<evidence type="ECO:0000313" key="1">
    <source>
        <dbReference type="EMBL" id="OGZ79577.1"/>
    </source>
</evidence>
<dbReference type="AlphaFoldDB" id="A0A1G2IY84"/>
<accession>A0A1G2IY84</accession>
<comment type="caution">
    <text evidence="1">The sequence shown here is derived from an EMBL/GenBank/DDBJ whole genome shotgun (WGS) entry which is preliminary data.</text>
</comment>
<organism evidence="1 2">
    <name type="scientific">Candidatus Staskawiczbacteria bacterium RIFOXYB1_FULL_37_44</name>
    <dbReference type="NCBI Taxonomy" id="1802223"/>
    <lineage>
        <taxon>Bacteria</taxon>
        <taxon>Candidatus Staskawicziibacteriota</taxon>
    </lineage>
</organism>
<dbReference type="STRING" id="1802223.A2358_01275"/>
<evidence type="ECO:0000313" key="2">
    <source>
        <dbReference type="Proteomes" id="UP000178650"/>
    </source>
</evidence>
<dbReference type="EMBL" id="MHPJ01000001">
    <property type="protein sequence ID" value="OGZ79577.1"/>
    <property type="molecule type" value="Genomic_DNA"/>
</dbReference>
<dbReference type="Proteomes" id="UP000178650">
    <property type="component" value="Unassembled WGS sequence"/>
</dbReference>
<proteinExistence type="predicted"/>
<protein>
    <submittedName>
        <fullName evidence="1">Uncharacterized protein</fullName>
    </submittedName>
</protein>